<keyword evidence="1" id="KW-0547">Nucleotide-binding</keyword>
<evidence type="ECO:0000259" key="3">
    <source>
        <dbReference type="Pfam" id="PF04548"/>
    </source>
</evidence>
<organism evidence="4 5">
    <name type="scientific">Colletotrichum higginsianum (strain IMI 349063)</name>
    <name type="common">Crucifer anthracnose fungus</name>
    <dbReference type="NCBI Taxonomy" id="759273"/>
    <lineage>
        <taxon>Eukaryota</taxon>
        <taxon>Fungi</taxon>
        <taxon>Dikarya</taxon>
        <taxon>Ascomycota</taxon>
        <taxon>Pezizomycotina</taxon>
        <taxon>Sordariomycetes</taxon>
        <taxon>Hypocreomycetidae</taxon>
        <taxon>Glomerellales</taxon>
        <taxon>Glomerellaceae</taxon>
        <taxon>Colletotrichum</taxon>
        <taxon>Colletotrichum destructivum species complex</taxon>
    </lineage>
</organism>
<dbReference type="GeneID" id="28865339"/>
<dbReference type="Gene3D" id="3.40.50.300">
    <property type="entry name" value="P-loop containing nucleotide triphosphate hydrolases"/>
    <property type="match status" value="1"/>
</dbReference>
<dbReference type="AlphaFoldDB" id="A0A1B7YF00"/>
<dbReference type="InterPro" id="IPR027417">
    <property type="entry name" value="P-loop_NTPase"/>
</dbReference>
<dbReference type="EMBL" id="LTAN01000004">
    <property type="protein sequence ID" value="OBR10565.1"/>
    <property type="molecule type" value="Genomic_DNA"/>
</dbReference>
<accession>A0A1B7YF00</accession>
<gene>
    <name evidence="4" type="ORF">CH63R_06257</name>
</gene>
<dbReference type="VEuPathDB" id="FungiDB:CH63R_06257"/>
<feature type="region of interest" description="Disordered" evidence="2">
    <location>
        <begin position="354"/>
        <end position="375"/>
    </location>
</feature>
<comment type="caution">
    <text evidence="4">The sequence shown here is derived from an EMBL/GenBank/DDBJ whole genome shotgun (WGS) entry which is preliminary data.</text>
</comment>
<feature type="compositionally biased region" description="Acidic residues" evidence="2">
    <location>
        <begin position="35"/>
        <end position="53"/>
    </location>
</feature>
<dbReference type="Proteomes" id="UP000092177">
    <property type="component" value="Chromosome 4"/>
</dbReference>
<keyword evidence="5" id="KW-1185">Reference proteome</keyword>
<feature type="domain" description="AIG1-type G" evidence="3">
    <location>
        <begin position="75"/>
        <end position="213"/>
    </location>
</feature>
<dbReference type="RefSeq" id="XP_018159082.1">
    <property type="nucleotide sequence ID" value="XM_018301232.1"/>
</dbReference>
<evidence type="ECO:0000313" key="4">
    <source>
        <dbReference type="EMBL" id="OBR10565.1"/>
    </source>
</evidence>
<protein>
    <submittedName>
        <fullName evidence="4">FAD binding domain-containing protein</fullName>
    </submittedName>
</protein>
<dbReference type="InterPro" id="IPR006703">
    <property type="entry name" value="G_AIG1"/>
</dbReference>
<proteinExistence type="predicted"/>
<dbReference type="CDD" id="cd00882">
    <property type="entry name" value="Ras_like_GTPase"/>
    <property type="match status" value="1"/>
</dbReference>
<dbReference type="OrthoDB" id="8954335at2759"/>
<reference evidence="5" key="1">
    <citation type="journal article" date="2017" name="BMC Genomics">
        <title>Gapless genome assembly of Colletotrichum higginsianum reveals chromosome structure and association of transposable elements with secondary metabolite gene clusters.</title>
        <authorList>
            <person name="Dallery J.-F."/>
            <person name="Lapalu N."/>
            <person name="Zampounis A."/>
            <person name="Pigne S."/>
            <person name="Luyten I."/>
            <person name="Amselem J."/>
            <person name="Wittenberg A.H.J."/>
            <person name="Zhou S."/>
            <person name="de Queiroz M.V."/>
            <person name="Robin G.P."/>
            <person name="Auger A."/>
            <person name="Hainaut M."/>
            <person name="Henrissat B."/>
            <person name="Kim K.-T."/>
            <person name="Lee Y.-H."/>
            <person name="Lespinet O."/>
            <person name="Schwartz D.C."/>
            <person name="Thon M.R."/>
            <person name="O'Connell R.J."/>
        </authorList>
    </citation>
    <scope>NUCLEOTIDE SEQUENCE [LARGE SCALE GENOMIC DNA]</scope>
    <source>
        <strain evidence="5">IMI 349063</strain>
    </source>
</reference>
<dbReference type="KEGG" id="chig:CH63R_06257"/>
<dbReference type="GO" id="GO:0005525">
    <property type="term" value="F:GTP binding"/>
    <property type="evidence" value="ECO:0007669"/>
    <property type="project" value="InterPro"/>
</dbReference>
<name>A0A1B7YF00_COLHI</name>
<evidence type="ECO:0000256" key="2">
    <source>
        <dbReference type="SAM" id="MobiDB-lite"/>
    </source>
</evidence>
<feature type="region of interest" description="Disordered" evidence="2">
    <location>
        <begin position="1"/>
        <end position="64"/>
    </location>
</feature>
<evidence type="ECO:0000313" key="5">
    <source>
        <dbReference type="Proteomes" id="UP000092177"/>
    </source>
</evidence>
<sequence>MSSAHSYAKASFAQRQPYRLENDSGPDEQNSKESWEEDSSDADSLDSVEDENGDSPQDANVFRGVNKPKSSDVFIAVMGATGSGKSSFISLCCGKALKVGHDLNPSTSTIDVYAYEISPDQTVYLIDTPGFHDMERSDTEVLREIVDWLRKSYKASILLHGIIYIHRIMQIRLQSSARKNILLFKELCGDEALKNVILVTSMWDKLSRSQVSDAKAREKQLVETDWGFMVSKGSTVHRHRNTADSARAIVDRLVNSKGGRPMTLDAQKPMTDMKQTLEETAAGRELDAAVAKERRKWERGMQDTQEQMREFMRARDEETKQVLCEMKKEDAQRPTHEDRRAQEKEWQRELREMRETQEQMREAMGAQEKESQQALREMREEYNQRLARLERDKERMQVDIELLRGQLS</sequence>
<evidence type="ECO:0000256" key="1">
    <source>
        <dbReference type="ARBA" id="ARBA00022741"/>
    </source>
</evidence>
<dbReference type="Pfam" id="PF04548">
    <property type="entry name" value="AIG1"/>
    <property type="match status" value="1"/>
</dbReference>
<dbReference type="SUPFAM" id="SSF52540">
    <property type="entry name" value="P-loop containing nucleoside triphosphate hydrolases"/>
    <property type="match status" value="1"/>
</dbReference>